<dbReference type="InterPro" id="IPR003961">
    <property type="entry name" value="FN3_dom"/>
</dbReference>
<dbReference type="InterPro" id="IPR013783">
    <property type="entry name" value="Ig-like_fold"/>
</dbReference>
<feature type="chain" id="PRO_5012999355" description="Fibronectin type-III domain-containing protein" evidence="1">
    <location>
        <begin position="24"/>
        <end position="567"/>
    </location>
</feature>
<dbReference type="Gene3D" id="2.60.40.10">
    <property type="entry name" value="Immunoglobulins"/>
    <property type="match status" value="2"/>
</dbReference>
<keyword evidence="1" id="KW-0732">Signal</keyword>
<dbReference type="SUPFAM" id="SSF49265">
    <property type="entry name" value="Fibronectin type III"/>
    <property type="match status" value="1"/>
</dbReference>
<dbReference type="Pfam" id="PF00657">
    <property type="entry name" value="Lipase_GDSL"/>
    <property type="match status" value="1"/>
</dbReference>
<proteinExistence type="predicted"/>
<dbReference type="SUPFAM" id="SSF52266">
    <property type="entry name" value="SGNH hydrolase"/>
    <property type="match status" value="1"/>
</dbReference>
<evidence type="ECO:0000313" key="3">
    <source>
        <dbReference type="EMBL" id="OKL38398.1"/>
    </source>
</evidence>
<dbReference type="EMBL" id="LVWA01000013">
    <property type="protein sequence ID" value="OKL38398.1"/>
    <property type="molecule type" value="Genomic_DNA"/>
</dbReference>
<dbReference type="InterPro" id="IPR036116">
    <property type="entry name" value="FN3_sf"/>
</dbReference>
<accession>A0A1Q5P886</accession>
<dbReference type="PROSITE" id="PS50853">
    <property type="entry name" value="FN3"/>
    <property type="match status" value="1"/>
</dbReference>
<evidence type="ECO:0000313" key="4">
    <source>
        <dbReference type="Proteomes" id="UP000186551"/>
    </source>
</evidence>
<evidence type="ECO:0000256" key="1">
    <source>
        <dbReference type="SAM" id="SignalP"/>
    </source>
</evidence>
<dbReference type="PANTHER" id="PTHR30383:SF5">
    <property type="entry name" value="SGNH HYDROLASE-TYPE ESTERASE DOMAIN-CONTAINING PROTEIN"/>
    <property type="match status" value="1"/>
</dbReference>
<name>A0A1Q5P886_9BACT</name>
<reference evidence="3 4" key="1">
    <citation type="submission" date="2016-03" db="EMBL/GenBank/DDBJ databases">
        <title>Genome sequence of Pontibacter sp. nov., of the family cytophagaceae, isolated from marine sediment of the Yellow Sea, China.</title>
        <authorList>
            <person name="Zhang G."/>
            <person name="Zhang R."/>
        </authorList>
    </citation>
    <scope>NUCLEOTIDE SEQUENCE [LARGE SCALE GENOMIC DNA]</scope>
    <source>
        <strain evidence="3 4">S10-8</strain>
    </source>
</reference>
<keyword evidence="4" id="KW-1185">Reference proteome</keyword>
<dbReference type="InterPro" id="IPR001087">
    <property type="entry name" value="GDSL"/>
</dbReference>
<comment type="caution">
    <text evidence="3">The sequence shown here is derived from an EMBL/GenBank/DDBJ whole genome shotgun (WGS) entry which is preliminary data.</text>
</comment>
<dbReference type="CDD" id="cd00063">
    <property type="entry name" value="FN3"/>
    <property type="match status" value="1"/>
</dbReference>
<protein>
    <recommendedName>
        <fullName evidence="2">Fibronectin type-III domain-containing protein</fullName>
    </recommendedName>
</protein>
<dbReference type="InterPro" id="IPR051532">
    <property type="entry name" value="Ester_Hydrolysis_Enzymes"/>
</dbReference>
<sequence>MLLLPFLLCLFLAVTSLTQQSLAGSEISSPVPDQPQGVLARASLVRAIAIRWLPVAGAGGYVLERSDTGSADSFTLLARVAGDVSSYRDTDLGLSRTYYYRVKATAGEAESAYSLTVSATTNPDEIIRIMPLGDSNTDGGAGSVAQVDRIGYRKELYRGLQEQEGYKIDLVGSERSGESHQAEGGMVYDLDHAGFGGFRNRDLVEIIERGFANRSYDGVRFGLEKEENYLQHFAPDIILLHSGTNDISNDGLDNSQSAIDDLENVLLAIDAYEASSGRDITVILAKIIKSVCIETFCYRGKQYSKNDIIDLYNAKMEVLANTRRSNGDNIILVDMAEAGIIYDWVENDGDMADGLHPTQGGYDKMAQVWLDVLLSPAVPLPVELKSFHAALSAGGVLLEWETASEVNNDRFEVERKLENESFTLLGAVPGAGDSQLPLKYTFRDVELMEGQVYYRLRQVDTYGTSSYSKVVAVHSKRTTAPTARLYPNLVNGSEDLNLTIGGLEEHVLVSVALVNSMGEFLSQQTMQTGRQGGVRERFRLPPNLPKGMYFLDLRTPGHVQRLKLLVR</sequence>
<feature type="signal peptide" evidence="1">
    <location>
        <begin position="1"/>
        <end position="23"/>
    </location>
</feature>
<dbReference type="PANTHER" id="PTHR30383">
    <property type="entry name" value="THIOESTERASE 1/PROTEASE 1/LYSOPHOSPHOLIPASE L1"/>
    <property type="match status" value="1"/>
</dbReference>
<evidence type="ECO:0000259" key="2">
    <source>
        <dbReference type="PROSITE" id="PS50853"/>
    </source>
</evidence>
<gene>
    <name evidence="3" type="ORF">A3841_06665</name>
</gene>
<dbReference type="GO" id="GO:0004622">
    <property type="term" value="F:phosphatidylcholine lysophospholipase activity"/>
    <property type="evidence" value="ECO:0007669"/>
    <property type="project" value="TreeGrafter"/>
</dbReference>
<dbReference type="InterPro" id="IPR036514">
    <property type="entry name" value="SGNH_hydro_sf"/>
</dbReference>
<dbReference type="OrthoDB" id="9786188at2"/>
<organism evidence="3 4">
    <name type="scientific">Pontibacter flavimaris</name>
    <dbReference type="NCBI Taxonomy" id="1797110"/>
    <lineage>
        <taxon>Bacteria</taxon>
        <taxon>Pseudomonadati</taxon>
        <taxon>Bacteroidota</taxon>
        <taxon>Cytophagia</taxon>
        <taxon>Cytophagales</taxon>
        <taxon>Hymenobacteraceae</taxon>
        <taxon>Pontibacter</taxon>
    </lineage>
</organism>
<dbReference type="AlphaFoldDB" id="A0A1Q5P886"/>
<dbReference type="STRING" id="1797110.A3841_06665"/>
<dbReference type="Gene3D" id="3.40.50.1110">
    <property type="entry name" value="SGNH hydrolase"/>
    <property type="match status" value="1"/>
</dbReference>
<feature type="domain" description="Fibronectin type-III" evidence="2">
    <location>
        <begin position="31"/>
        <end position="124"/>
    </location>
</feature>
<dbReference type="Proteomes" id="UP000186551">
    <property type="component" value="Unassembled WGS sequence"/>
</dbReference>